<feature type="domain" description="Sulfatase-modifying factor enzyme-like" evidence="2">
    <location>
        <begin position="79"/>
        <end position="355"/>
    </location>
</feature>
<dbReference type="RefSeq" id="XP_040155460.1">
    <property type="nucleotide sequence ID" value="XM_040299526.1"/>
</dbReference>
<dbReference type="GO" id="GO:0120147">
    <property type="term" value="F:formylglycine-generating oxidase activity"/>
    <property type="evidence" value="ECO:0007669"/>
    <property type="project" value="TreeGrafter"/>
</dbReference>
<sequence>MEQTNRCGLFFLFLSCILVFKLANGDCGCNKLKRNAEGQEQPKERVIFSADATQHSHSDGADRRPESLLDLVEHSKRFEDMSLIPGGEYVIGTNEPIFVKDRESPARPATIRDFYLDQYEVSNAQFKTFVDQTGYVTEAEKFGDSFVFQQLLSEAVRKQYEDFRVAAAPWWYKVRGASWQHPEGDVSRDISDRLDHPVVHVSWNDAVAYCAWKGKRLPTEAEWEAACRGGRKQKLFPWGNKLMPKEQHMMNIWQGEFPDSNLREDGYETTCPVTSFRQNPFELYNIVGNVWEWTADLWDSKDAAIERKPGSDPPNRVKKGGSYLCHESYCYRYRCAARSQNTEDSSAGNLGFRCAADAN</sequence>
<keyword evidence="4" id="KW-1185">Reference proteome</keyword>
<dbReference type="EMBL" id="APCN01000870">
    <property type="status" value="NOT_ANNOTATED_CDS"/>
    <property type="molecule type" value="Genomic_DNA"/>
</dbReference>
<organism evidence="3 4">
    <name type="scientific">Anopheles arabiensis</name>
    <name type="common">Mosquito</name>
    <dbReference type="NCBI Taxonomy" id="7173"/>
    <lineage>
        <taxon>Eukaryota</taxon>
        <taxon>Metazoa</taxon>
        <taxon>Ecdysozoa</taxon>
        <taxon>Arthropoda</taxon>
        <taxon>Hexapoda</taxon>
        <taxon>Insecta</taxon>
        <taxon>Pterygota</taxon>
        <taxon>Neoptera</taxon>
        <taxon>Endopterygota</taxon>
        <taxon>Diptera</taxon>
        <taxon>Nematocera</taxon>
        <taxon>Culicoidea</taxon>
        <taxon>Culicidae</taxon>
        <taxon>Anophelinae</taxon>
        <taxon>Anopheles</taxon>
    </lineage>
</organism>
<dbReference type="KEGG" id="aara:120895845"/>
<evidence type="ECO:0000256" key="1">
    <source>
        <dbReference type="ARBA" id="ARBA00005310"/>
    </source>
</evidence>
<dbReference type="PANTHER" id="PTHR23150:SF19">
    <property type="entry name" value="FORMYLGLYCINE-GENERATING ENZYME"/>
    <property type="match status" value="1"/>
</dbReference>
<dbReference type="InterPro" id="IPR016187">
    <property type="entry name" value="CTDL_fold"/>
</dbReference>
<dbReference type="Proteomes" id="UP000075840">
    <property type="component" value="Unassembled WGS sequence"/>
</dbReference>
<dbReference type="PANTHER" id="PTHR23150">
    <property type="entry name" value="SULFATASE MODIFYING FACTOR 1, 2"/>
    <property type="match status" value="1"/>
</dbReference>
<dbReference type="VEuPathDB" id="VectorBase:AARA001880"/>
<dbReference type="Gene3D" id="3.90.1580.10">
    <property type="entry name" value="paralog of FGE (formylglycine-generating enzyme)"/>
    <property type="match status" value="1"/>
</dbReference>
<dbReference type="SUPFAM" id="SSF56436">
    <property type="entry name" value="C-type lectin-like"/>
    <property type="match status" value="1"/>
</dbReference>
<name>A0A182HKV0_ANOAR</name>
<dbReference type="InterPro" id="IPR005532">
    <property type="entry name" value="SUMF_dom"/>
</dbReference>
<evidence type="ECO:0000259" key="2">
    <source>
        <dbReference type="Pfam" id="PF03781"/>
    </source>
</evidence>
<evidence type="ECO:0000313" key="3">
    <source>
        <dbReference type="EnsemblMetazoa" id="AARA001880-PA"/>
    </source>
</evidence>
<protein>
    <recommendedName>
        <fullName evidence="2">Sulfatase-modifying factor enzyme-like domain-containing protein</fullName>
    </recommendedName>
</protein>
<accession>A0A182HKV0</accession>
<dbReference type="Pfam" id="PF03781">
    <property type="entry name" value="FGE-sulfatase"/>
    <property type="match status" value="1"/>
</dbReference>
<dbReference type="InterPro" id="IPR051043">
    <property type="entry name" value="Sulfatase_Mod_Factor_Kinase"/>
</dbReference>
<evidence type="ECO:0000313" key="4">
    <source>
        <dbReference type="Proteomes" id="UP000075840"/>
    </source>
</evidence>
<dbReference type="GeneID" id="120895845"/>
<dbReference type="EnsemblMetazoa" id="AARA001880-RA">
    <property type="protein sequence ID" value="AARA001880-PA"/>
    <property type="gene ID" value="AARA001880"/>
</dbReference>
<dbReference type="InterPro" id="IPR042095">
    <property type="entry name" value="SUMF_sf"/>
</dbReference>
<dbReference type="VEuPathDB" id="VectorBase:AARA21_006415"/>
<comment type="similarity">
    <text evidence="1">Belongs to the sulfatase-modifying factor family.</text>
</comment>
<reference evidence="3" key="1">
    <citation type="submission" date="2022-08" db="UniProtKB">
        <authorList>
            <consortium name="EnsemblMetazoa"/>
        </authorList>
    </citation>
    <scope>IDENTIFICATION</scope>
    <source>
        <strain evidence="3">Dongola</strain>
    </source>
</reference>
<dbReference type="GO" id="GO:0005783">
    <property type="term" value="C:endoplasmic reticulum"/>
    <property type="evidence" value="ECO:0007669"/>
    <property type="project" value="TreeGrafter"/>
</dbReference>
<proteinExistence type="inferred from homology"/>
<dbReference type="AlphaFoldDB" id="A0A182HKV0"/>